<evidence type="ECO:0000313" key="2">
    <source>
        <dbReference type="Proteomes" id="UP000068603"/>
    </source>
</evidence>
<dbReference type="Proteomes" id="UP000068603">
    <property type="component" value="Unassembled WGS sequence"/>
</dbReference>
<evidence type="ECO:0000313" key="1">
    <source>
        <dbReference type="EMBL" id="KWA55855.1"/>
    </source>
</evidence>
<organism evidence="1">
    <name type="scientific">Burkholderia stagnalis</name>
    <dbReference type="NCBI Taxonomy" id="1503054"/>
    <lineage>
        <taxon>Bacteria</taxon>
        <taxon>Pseudomonadati</taxon>
        <taxon>Pseudomonadota</taxon>
        <taxon>Betaproteobacteria</taxon>
        <taxon>Burkholderiales</taxon>
        <taxon>Burkholderiaceae</taxon>
        <taxon>Burkholderia</taxon>
        <taxon>Burkholderia cepacia complex</taxon>
    </lineage>
</organism>
<comment type="caution">
    <text evidence="1">The sequence shown here is derived from an EMBL/GenBank/DDBJ whole genome shotgun (WGS) entry which is preliminary data.</text>
</comment>
<dbReference type="KEGG" id="bstg:WT74_03955"/>
<reference evidence="1 2" key="1">
    <citation type="submission" date="2015-11" db="EMBL/GenBank/DDBJ databases">
        <title>Expanding the genomic diversity of Burkholderia species for the development of highly accurate diagnostics.</title>
        <authorList>
            <person name="Sahl J."/>
            <person name="Keim P."/>
            <person name="Wagner D."/>
        </authorList>
    </citation>
    <scope>NUCLEOTIDE SEQUENCE [LARGE SCALE GENOMIC DNA]</scope>
    <source>
        <strain evidence="1 2">MSMB1960WGS</strain>
    </source>
</reference>
<dbReference type="EMBL" id="LPHB01000071">
    <property type="protein sequence ID" value="KWA55855.1"/>
    <property type="molecule type" value="Genomic_DNA"/>
</dbReference>
<sequence length="148" mass="15981">MSQNATGNRYRPASSQSRLSAAQNRAVRKELLILRAEVERLELAEAGAEIRHSFSRFRWLKVLVPGFGSGSLGQSAKNLNASLGNLINQYPMVSSLISLVLAKPVRSLLRASAGPALKWGSLGFAAWEIYRILKESRDDGEGGAAGAE</sequence>
<name>A0A108LYI6_9BURK</name>
<gene>
    <name evidence="1" type="ORF">WT44_26265</name>
</gene>
<protein>
    <submittedName>
        <fullName evidence="1">Uncharacterized protein</fullName>
    </submittedName>
</protein>
<dbReference type="AlphaFoldDB" id="A0A108LYI6"/>
<dbReference type="STRING" id="1503054.WT74_03955"/>
<proteinExistence type="predicted"/>
<dbReference type="RefSeq" id="WP_060014089.1">
    <property type="nucleotide sequence ID" value="NZ_CP013459.1"/>
</dbReference>
<accession>A0A108LYI6</accession>